<protein>
    <submittedName>
        <fullName evidence="1">Uncharacterized protein</fullName>
    </submittedName>
</protein>
<sequence>MPLLNFVADDYTELVDWKKCEITEPKMLSMIENEALKRAIYYYFTKSFVQFKYEFVVSSRFLCPNNVTECIDIFPCHTQYAERAV</sequence>
<dbReference type="AlphaFoldDB" id="A0A5E4MH37"/>
<dbReference type="EMBL" id="CABPRJ010000531">
    <property type="protein sequence ID" value="VVC30677.1"/>
    <property type="molecule type" value="Genomic_DNA"/>
</dbReference>
<reference evidence="1 2" key="1">
    <citation type="submission" date="2019-08" db="EMBL/GenBank/DDBJ databases">
        <authorList>
            <person name="Alioto T."/>
            <person name="Alioto T."/>
            <person name="Gomez Garrido J."/>
        </authorList>
    </citation>
    <scope>NUCLEOTIDE SEQUENCE [LARGE SCALE GENOMIC DNA]</scope>
</reference>
<evidence type="ECO:0000313" key="1">
    <source>
        <dbReference type="EMBL" id="VVC30677.1"/>
    </source>
</evidence>
<proteinExistence type="predicted"/>
<dbReference type="OrthoDB" id="6621583at2759"/>
<gene>
    <name evidence="1" type="ORF">CINCED_3A013858</name>
</gene>
<name>A0A5E4MH37_9HEMI</name>
<keyword evidence="2" id="KW-1185">Reference proteome</keyword>
<dbReference type="Proteomes" id="UP000325440">
    <property type="component" value="Unassembled WGS sequence"/>
</dbReference>
<organism evidence="1 2">
    <name type="scientific">Cinara cedri</name>
    <dbReference type="NCBI Taxonomy" id="506608"/>
    <lineage>
        <taxon>Eukaryota</taxon>
        <taxon>Metazoa</taxon>
        <taxon>Ecdysozoa</taxon>
        <taxon>Arthropoda</taxon>
        <taxon>Hexapoda</taxon>
        <taxon>Insecta</taxon>
        <taxon>Pterygota</taxon>
        <taxon>Neoptera</taxon>
        <taxon>Paraneoptera</taxon>
        <taxon>Hemiptera</taxon>
        <taxon>Sternorrhyncha</taxon>
        <taxon>Aphidomorpha</taxon>
        <taxon>Aphidoidea</taxon>
        <taxon>Aphididae</taxon>
        <taxon>Lachninae</taxon>
        <taxon>Cinara</taxon>
    </lineage>
</organism>
<evidence type="ECO:0000313" key="2">
    <source>
        <dbReference type="Proteomes" id="UP000325440"/>
    </source>
</evidence>
<accession>A0A5E4MH37</accession>